<evidence type="ECO:0000256" key="1">
    <source>
        <dbReference type="SAM" id="Phobius"/>
    </source>
</evidence>
<evidence type="ECO:0000313" key="3">
    <source>
        <dbReference type="Proteomes" id="UP000178127"/>
    </source>
</evidence>
<comment type="caution">
    <text evidence="2">The sequence shown here is derived from an EMBL/GenBank/DDBJ whole genome shotgun (WGS) entry which is preliminary data.</text>
</comment>
<dbReference type="EMBL" id="MEVD01000012">
    <property type="protein sequence ID" value="OGC53732.1"/>
    <property type="molecule type" value="Genomic_DNA"/>
</dbReference>
<sequence length="176" mass="19762">MLEKLKRIYNEHKVLVISVVIVILVAGVSIILSEIATRDIGTGLAPVITKEEEIEQKPKFPFNLVEASPPSGDRSTFDFAEYLYFKFSAPVDINSVSVKVTPTVQVKPLVNKSDPYTLILIPENGAVWQPNRRYTIIIESSLTSIDGVSLFKDITYKYYNDPPESIDFGEGDEHLR</sequence>
<name>A0A1F4V949_UNCKA</name>
<evidence type="ECO:0008006" key="4">
    <source>
        <dbReference type="Google" id="ProtNLM"/>
    </source>
</evidence>
<keyword evidence="1" id="KW-0812">Transmembrane</keyword>
<evidence type="ECO:0000313" key="2">
    <source>
        <dbReference type="EMBL" id="OGC53732.1"/>
    </source>
</evidence>
<keyword evidence="1" id="KW-0472">Membrane</keyword>
<accession>A0A1F4V949</accession>
<gene>
    <name evidence="2" type="ORF">A3D91_03805</name>
</gene>
<protein>
    <recommendedName>
        <fullName evidence="4">SbsA Ig-like domain-containing protein</fullName>
    </recommendedName>
</protein>
<dbReference type="AlphaFoldDB" id="A0A1F4V949"/>
<proteinExistence type="predicted"/>
<dbReference type="STRING" id="1802620.A3D91_03805"/>
<organism evidence="2 3">
    <name type="scientific">candidate division WWE3 bacterium RIFCSPHIGHO2_02_FULL_38_14</name>
    <dbReference type="NCBI Taxonomy" id="1802620"/>
    <lineage>
        <taxon>Bacteria</taxon>
        <taxon>Katanobacteria</taxon>
    </lineage>
</organism>
<feature type="transmembrane region" description="Helical" evidence="1">
    <location>
        <begin position="12"/>
        <end position="32"/>
    </location>
</feature>
<keyword evidence="1" id="KW-1133">Transmembrane helix</keyword>
<dbReference type="Proteomes" id="UP000178127">
    <property type="component" value="Unassembled WGS sequence"/>
</dbReference>
<reference evidence="2 3" key="1">
    <citation type="journal article" date="2016" name="Nat. Commun.">
        <title>Thousands of microbial genomes shed light on interconnected biogeochemical processes in an aquifer system.</title>
        <authorList>
            <person name="Anantharaman K."/>
            <person name="Brown C.T."/>
            <person name="Hug L.A."/>
            <person name="Sharon I."/>
            <person name="Castelle C.J."/>
            <person name="Probst A.J."/>
            <person name="Thomas B.C."/>
            <person name="Singh A."/>
            <person name="Wilkins M.J."/>
            <person name="Karaoz U."/>
            <person name="Brodie E.L."/>
            <person name="Williams K.H."/>
            <person name="Hubbard S.S."/>
            <person name="Banfield J.F."/>
        </authorList>
    </citation>
    <scope>NUCLEOTIDE SEQUENCE [LARGE SCALE GENOMIC DNA]</scope>
</reference>